<evidence type="ECO:0000256" key="3">
    <source>
        <dbReference type="ARBA" id="ARBA00023125"/>
    </source>
</evidence>
<dbReference type="Proteomes" id="UP000826271">
    <property type="component" value="Unassembled WGS sequence"/>
</dbReference>
<gene>
    <name evidence="7" type="ORF">BUALT_Bualt15G0085800</name>
</gene>
<evidence type="ECO:0000313" key="8">
    <source>
        <dbReference type="Proteomes" id="UP000826271"/>
    </source>
</evidence>
<dbReference type="EMBL" id="WHWC01000015">
    <property type="protein sequence ID" value="KAG8368813.1"/>
    <property type="molecule type" value="Genomic_DNA"/>
</dbReference>
<dbReference type="PANTHER" id="PTHR34269:SF3">
    <property type="entry name" value="TF-B3 DOMAIN-CONTAINING PROTEIN"/>
    <property type="match status" value="1"/>
</dbReference>
<dbReference type="PANTHER" id="PTHR34269">
    <property type="entry name" value="TRANSCRIPTION FACTOR B3-DOMAIN FAMILY-RELATED"/>
    <property type="match status" value="1"/>
</dbReference>
<sequence>MYVGLLNHTKEEGKSLLQMEHHSHESSGNDALDSLLVDFADLFKDPTLLPPQRLHDHAITFKEEATLWAITTVNTELLQKIKEEWLTDGKIQKLIQKLTIDPLNMPKYEWKDGILTRRWKLIMSPDSGLKHAILTNYHNSAMGGHSGIHNTTQRVKQTLCWKELKPDVYKFLDGLFMNSSIEEFKLRKRLELLVLVSFLKLSVGHLEVATCIIVSLKCYEDLLSESNLTIKLPKSHYLLFFWSLGMKRTTHYNTVPQVQDQWPIKKALTFSDVDITHPFLTLSRQQVETHIVVYMTPQQQEHLRAEGQVDFNAQDDDNGEMHVMKLKWRGSYYNLIGKWGKIVRGKGLEAGQEIKLRWINGCLHFSVPQQQIVAVQPIRMVASPLVHDHWPIRKVLTFSDVDPNHPFLPLPRRSVEEHILVHWVPQERERLRNEEQVSINARDNDTGDTHGMKLKWRGNYYNLIGKWGHIIRHKGLGVGQEIKLRWTNNCLYFSVPDERYIATPSGNDNWPIKKALTLSDVDINHPFLTLPGKAVEDHILFYWTHQAREQMRNEHQVAINARDDDTGDLYVMKLKWRGSYYNLIGKWGKMIREKTLHVGREIRVRWDNGCLIFSVTQ</sequence>
<dbReference type="InterPro" id="IPR003340">
    <property type="entry name" value="B3_DNA-bd"/>
</dbReference>
<evidence type="ECO:0000256" key="4">
    <source>
        <dbReference type="ARBA" id="ARBA00023163"/>
    </source>
</evidence>
<protein>
    <recommendedName>
        <fullName evidence="6">Integrase zinc-binding domain-containing protein</fullName>
    </recommendedName>
</protein>
<reference evidence="7" key="1">
    <citation type="submission" date="2019-10" db="EMBL/GenBank/DDBJ databases">
        <authorList>
            <person name="Zhang R."/>
            <person name="Pan Y."/>
            <person name="Wang J."/>
            <person name="Ma R."/>
            <person name="Yu S."/>
        </authorList>
    </citation>
    <scope>NUCLEOTIDE SEQUENCE</scope>
    <source>
        <strain evidence="7">LA-IB0</strain>
        <tissue evidence="7">Leaf</tissue>
    </source>
</reference>
<keyword evidence="4" id="KW-0804">Transcription</keyword>
<feature type="domain" description="Integrase zinc-binding" evidence="6">
    <location>
        <begin position="126"/>
        <end position="172"/>
    </location>
</feature>
<dbReference type="InterPro" id="IPR051442">
    <property type="entry name" value="B3_domain"/>
</dbReference>
<dbReference type="Gene3D" id="2.40.330.10">
    <property type="entry name" value="DNA-binding pseudobarrel domain"/>
    <property type="match status" value="3"/>
</dbReference>
<evidence type="ECO:0000256" key="2">
    <source>
        <dbReference type="ARBA" id="ARBA00023015"/>
    </source>
</evidence>
<dbReference type="Pfam" id="PF17921">
    <property type="entry name" value="Integrase_H2C2"/>
    <property type="match status" value="1"/>
</dbReference>
<dbReference type="GO" id="GO:0005634">
    <property type="term" value="C:nucleus"/>
    <property type="evidence" value="ECO:0007669"/>
    <property type="project" value="UniProtKB-SubCell"/>
</dbReference>
<organism evidence="7 8">
    <name type="scientific">Buddleja alternifolia</name>
    <dbReference type="NCBI Taxonomy" id="168488"/>
    <lineage>
        <taxon>Eukaryota</taxon>
        <taxon>Viridiplantae</taxon>
        <taxon>Streptophyta</taxon>
        <taxon>Embryophyta</taxon>
        <taxon>Tracheophyta</taxon>
        <taxon>Spermatophyta</taxon>
        <taxon>Magnoliopsida</taxon>
        <taxon>eudicotyledons</taxon>
        <taxon>Gunneridae</taxon>
        <taxon>Pentapetalae</taxon>
        <taxon>asterids</taxon>
        <taxon>lamiids</taxon>
        <taxon>Lamiales</taxon>
        <taxon>Scrophulariaceae</taxon>
        <taxon>Buddlejeae</taxon>
        <taxon>Buddleja</taxon>
    </lineage>
</organism>
<keyword evidence="3" id="KW-0238">DNA-binding</keyword>
<comment type="caution">
    <text evidence="7">The sequence shown here is derived from an EMBL/GenBank/DDBJ whole genome shotgun (WGS) entry which is preliminary data.</text>
</comment>
<dbReference type="Gene3D" id="1.10.340.70">
    <property type="match status" value="1"/>
</dbReference>
<dbReference type="AlphaFoldDB" id="A0AAV6WPI4"/>
<keyword evidence="5" id="KW-0539">Nucleus</keyword>
<evidence type="ECO:0000259" key="6">
    <source>
        <dbReference type="Pfam" id="PF17921"/>
    </source>
</evidence>
<name>A0AAV6WPI4_9LAMI</name>
<dbReference type="InterPro" id="IPR015300">
    <property type="entry name" value="DNA-bd_pseudobarrel_sf"/>
</dbReference>
<evidence type="ECO:0000313" key="7">
    <source>
        <dbReference type="EMBL" id="KAG8368813.1"/>
    </source>
</evidence>
<evidence type="ECO:0000256" key="1">
    <source>
        <dbReference type="ARBA" id="ARBA00004123"/>
    </source>
</evidence>
<dbReference type="CDD" id="cd10017">
    <property type="entry name" value="B3_DNA"/>
    <property type="match status" value="1"/>
</dbReference>
<dbReference type="GO" id="GO:0003677">
    <property type="term" value="F:DNA binding"/>
    <property type="evidence" value="ECO:0007669"/>
    <property type="project" value="UniProtKB-KW"/>
</dbReference>
<comment type="subcellular location">
    <subcellularLocation>
        <location evidence="1">Nucleus</location>
    </subcellularLocation>
</comment>
<accession>A0AAV6WPI4</accession>
<keyword evidence="2" id="KW-0805">Transcription regulation</keyword>
<proteinExistence type="predicted"/>
<dbReference type="InterPro" id="IPR041588">
    <property type="entry name" value="Integrase_H2C2"/>
</dbReference>
<evidence type="ECO:0000256" key="5">
    <source>
        <dbReference type="ARBA" id="ARBA00023242"/>
    </source>
</evidence>
<keyword evidence="8" id="KW-1185">Reference proteome</keyword>
<dbReference type="SUPFAM" id="SSF101936">
    <property type="entry name" value="DNA-binding pseudobarrel domain"/>
    <property type="match status" value="3"/>
</dbReference>